<dbReference type="PANTHER" id="PTHR43156:SF2">
    <property type="entry name" value="STAGE II SPORULATION PROTEIN E"/>
    <property type="match status" value="1"/>
</dbReference>
<dbReference type="Gene3D" id="3.60.40.10">
    <property type="entry name" value="PPM-type phosphatase domain"/>
    <property type="match status" value="1"/>
</dbReference>
<dbReference type="GO" id="GO:0016791">
    <property type="term" value="F:phosphatase activity"/>
    <property type="evidence" value="ECO:0007669"/>
    <property type="project" value="TreeGrafter"/>
</dbReference>
<dbReference type="PANTHER" id="PTHR43156">
    <property type="entry name" value="STAGE II SPORULATION PROTEIN E-RELATED"/>
    <property type="match status" value="1"/>
</dbReference>
<evidence type="ECO:0000259" key="2">
    <source>
        <dbReference type="PROSITE" id="PS50112"/>
    </source>
</evidence>
<dbReference type="InterPro" id="IPR013656">
    <property type="entry name" value="PAS_4"/>
</dbReference>
<dbReference type="Pfam" id="PF08448">
    <property type="entry name" value="PAS_4"/>
    <property type="match status" value="1"/>
</dbReference>
<proteinExistence type="predicted"/>
<dbReference type="InterPro" id="IPR036457">
    <property type="entry name" value="PPM-type-like_dom_sf"/>
</dbReference>
<dbReference type="SMART" id="SM00331">
    <property type="entry name" value="PP2C_SIG"/>
    <property type="match status" value="1"/>
</dbReference>
<gene>
    <name evidence="4" type="ORF">DN051_36270</name>
</gene>
<dbReference type="PROSITE" id="PS51746">
    <property type="entry name" value="PPM_2"/>
    <property type="match status" value="1"/>
</dbReference>
<dbReference type="InterPro" id="IPR000014">
    <property type="entry name" value="PAS"/>
</dbReference>
<dbReference type="InterPro" id="IPR052016">
    <property type="entry name" value="Bact_Sigma-Reg"/>
</dbReference>
<evidence type="ECO:0000259" key="3">
    <source>
        <dbReference type="PROSITE" id="PS51746"/>
    </source>
</evidence>
<dbReference type="NCBIfam" id="TIGR00229">
    <property type="entry name" value="sensory_box"/>
    <property type="match status" value="1"/>
</dbReference>
<protein>
    <submittedName>
        <fullName evidence="4">Protein phosphatase</fullName>
    </submittedName>
</protein>
<evidence type="ECO:0000313" key="4">
    <source>
        <dbReference type="EMBL" id="AWW41455.1"/>
    </source>
</evidence>
<dbReference type="Pfam" id="PF07228">
    <property type="entry name" value="SpoIIE"/>
    <property type="match status" value="1"/>
</dbReference>
<dbReference type="CDD" id="cd00130">
    <property type="entry name" value="PAS"/>
    <property type="match status" value="1"/>
</dbReference>
<keyword evidence="1" id="KW-0378">Hydrolase</keyword>
<sequence length="400" mass="43229">MGEPGIDYHAVFEASPSATLVLTTEFVIQDANHAYQELVGRDRDELIGKYIFDAFPPEDESETVDLQASLRRVLDTRTQDVAGPVRHDLQEPGRPGLFIERYWSPVNAPVLDSDGQVALILHRLEEITDLVRAGGPEADHRRRQMEHELYARSRELQQINERLREANLRERQVALALQDAMLPAPQKLAHHQAAVRYRPAVNTLNVCGDWYDVTQLPSGDYAVAVGDVVGHGLFAAGVMGQLRSALSAAIRVVDGPAAALDALDMYARSVDGALSTTAVQTVIAPDVHRIAYSSAGHPPPALGHPDGTVRFLDRATDPPLGAAPTYTPRPQTDVTYPDGAILVLYTDGLVERRGEDIDEGLGRLADGLAEHRSLGVEGLADALIGLGSAGDDAALVVVHL</sequence>
<evidence type="ECO:0000313" key="5">
    <source>
        <dbReference type="Proteomes" id="UP000249616"/>
    </source>
</evidence>
<keyword evidence="5" id="KW-1185">Reference proteome</keyword>
<dbReference type="Gene3D" id="3.30.450.20">
    <property type="entry name" value="PAS domain"/>
    <property type="match status" value="1"/>
</dbReference>
<dbReference type="SUPFAM" id="SSF81606">
    <property type="entry name" value="PP2C-like"/>
    <property type="match status" value="1"/>
</dbReference>
<dbReference type="PROSITE" id="PS50112">
    <property type="entry name" value="PAS"/>
    <property type="match status" value="1"/>
</dbReference>
<dbReference type="EMBL" id="CP030073">
    <property type="protein sequence ID" value="AWW41455.1"/>
    <property type="molecule type" value="Genomic_DNA"/>
</dbReference>
<name>A0A2Z4J8I0_9ACTN</name>
<dbReference type="KEGG" id="scad:DN051_36270"/>
<dbReference type="AlphaFoldDB" id="A0A2Z4J8I0"/>
<feature type="domain" description="PPM-type phosphatase" evidence="3">
    <location>
        <begin position="192"/>
        <end position="400"/>
    </location>
</feature>
<dbReference type="RefSeq" id="WP_112440923.1">
    <property type="nucleotide sequence ID" value="NZ_CP030073.1"/>
</dbReference>
<dbReference type="InterPro" id="IPR001932">
    <property type="entry name" value="PPM-type_phosphatase-like_dom"/>
</dbReference>
<feature type="domain" description="PAS" evidence="2">
    <location>
        <begin position="11"/>
        <end position="77"/>
    </location>
</feature>
<reference evidence="4 5" key="1">
    <citation type="journal article" date="2019" name="Int. J. Syst. Evol. Microbiol.">
        <title>Streptomyces cadmiisoli sp. nov., a novel actinomycete isolated from cadmium-contaminated soil.</title>
        <authorList>
            <person name="Li K."/>
            <person name="Tang X."/>
            <person name="Zhao J."/>
            <person name="Guo Y."/>
            <person name="Tang Y."/>
            <person name="Gao J."/>
        </authorList>
    </citation>
    <scope>NUCLEOTIDE SEQUENCE [LARGE SCALE GENOMIC DNA]</scope>
    <source>
        <strain evidence="4 5">ZFG47</strain>
    </source>
</reference>
<dbReference type="InterPro" id="IPR035965">
    <property type="entry name" value="PAS-like_dom_sf"/>
</dbReference>
<evidence type="ECO:0000256" key="1">
    <source>
        <dbReference type="ARBA" id="ARBA00022801"/>
    </source>
</evidence>
<dbReference type="Proteomes" id="UP000249616">
    <property type="component" value="Chromosome"/>
</dbReference>
<organism evidence="4 5">
    <name type="scientific">Streptomyces cadmiisoli</name>
    <dbReference type="NCBI Taxonomy" id="2184053"/>
    <lineage>
        <taxon>Bacteria</taxon>
        <taxon>Bacillati</taxon>
        <taxon>Actinomycetota</taxon>
        <taxon>Actinomycetes</taxon>
        <taxon>Kitasatosporales</taxon>
        <taxon>Streptomycetaceae</taxon>
        <taxon>Streptomyces</taxon>
        <taxon>Streptomyces aurantiacus group</taxon>
    </lineage>
</organism>
<dbReference type="SUPFAM" id="SSF55785">
    <property type="entry name" value="PYP-like sensor domain (PAS domain)"/>
    <property type="match status" value="1"/>
</dbReference>
<dbReference type="SMART" id="SM00091">
    <property type="entry name" value="PAS"/>
    <property type="match status" value="1"/>
</dbReference>
<accession>A0A2Z4J8I0</accession>